<feature type="region of interest" description="Disordered" evidence="7">
    <location>
        <begin position="1"/>
        <end position="25"/>
    </location>
</feature>
<evidence type="ECO:0000256" key="7">
    <source>
        <dbReference type="SAM" id="MobiDB-lite"/>
    </source>
</evidence>
<dbReference type="RefSeq" id="WP_170233479.1">
    <property type="nucleotide sequence ID" value="NZ_BAAAIL010000003.1"/>
</dbReference>
<dbReference type="AlphaFoldDB" id="A0A543KJR1"/>
<evidence type="ECO:0000256" key="6">
    <source>
        <dbReference type="RuleBase" id="RU004466"/>
    </source>
</evidence>
<dbReference type="SFLD" id="SFLDS00005">
    <property type="entry name" value="Isoprenoid_Synthase_Type_I"/>
    <property type="match status" value="1"/>
</dbReference>
<evidence type="ECO:0000256" key="5">
    <source>
        <dbReference type="ARBA" id="ARBA00022842"/>
    </source>
</evidence>
<gene>
    <name evidence="8" type="ORF">FB476_0147</name>
</gene>
<organism evidence="8 9">
    <name type="scientific">Ornithinimicrobium humiphilum</name>
    <dbReference type="NCBI Taxonomy" id="125288"/>
    <lineage>
        <taxon>Bacteria</taxon>
        <taxon>Bacillati</taxon>
        <taxon>Actinomycetota</taxon>
        <taxon>Actinomycetes</taxon>
        <taxon>Micrococcales</taxon>
        <taxon>Ornithinimicrobiaceae</taxon>
        <taxon>Ornithinimicrobium</taxon>
    </lineage>
</organism>
<evidence type="ECO:0000256" key="4">
    <source>
        <dbReference type="ARBA" id="ARBA00022723"/>
    </source>
</evidence>
<dbReference type="InterPro" id="IPR000092">
    <property type="entry name" value="Polyprenyl_synt"/>
</dbReference>
<comment type="caution">
    <text evidence="8">The sequence shown here is derived from an EMBL/GenBank/DDBJ whole genome shotgun (WGS) entry which is preliminary data.</text>
</comment>
<dbReference type="SUPFAM" id="SSF48576">
    <property type="entry name" value="Terpenoid synthases"/>
    <property type="match status" value="1"/>
</dbReference>
<dbReference type="PANTHER" id="PTHR12001:SF85">
    <property type="entry name" value="SHORT CHAIN ISOPRENYL DIPHOSPHATE SYNTHASE"/>
    <property type="match status" value="1"/>
</dbReference>
<feature type="compositionally biased region" description="Low complexity" evidence="7">
    <location>
        <begin position="1"/>
        <end position="24"/>
    </location>
</feature>
<dbReference type="InterPro" id="IPR033749">
    <property type="entry name" value="Polyprenyl_synt_CS"/>
</dbReference>
<evidence type="ECO:0000256" key="3">
    <source>
        <dbReference type="ARBA" id="ARBA00022679"/>
    </source>
</evidence>
<comment type="similarity">
    <text evidence="2 6">Belongs to the FPP/GGPP synthase family.</text>
</comment>
<dbReference type="CDD" id="cd00685">
    <property type="entry name" value="Trans_IPPS_HT"/>
    <property type="match status" value="1"/>
</dbReference>
<dbReference type="GO" id="GO:0004659">
    <property type="term" value="F:prenyltransferase activity"/>
    <property type="evidence" value="ECO:0007669"/>
    <property type="project" value="InterPro"/>
</dbReference>
<sequence>MTAGTLAPDPDAAPLAPGVPPAGTDPHARFFTTGRSAVVDDHDAVLWDALHGLTEGGKRFRPTLLLRMHDALGGTEHAAARAVADAVELLHTAFVVHDDVIDGDVVRRGRPNVTGTFTARAVKAGASPERARRYGEAAGILAGDLALAGAVREVALCGARPDVVAALLDLLEDVLHRSAAGELADVRVSLTGEATLDEALDVAAWKTAAYSFELPMQAAALLADAGPDVVSALGEAGRCLGLAFQLRDDLDGVFGTLEQTGKDPLSDLREGKCTALVAFARDSRLWPELATHLGDPALTEEDAARARELLVACGARSAVEAMASELAASAIAATRSLPVEAAGVLRDMAHRLVAAEPTQTDVPATLVAEVLAEAEAEASTPLLEQPLAVPAAGPDGPVLDRVRVRGAA</sequence>
<evidence type="ECO:0000256" key="2">
    <source>
        <dbReference type="ARBA" id="ARBA00006706"/>
    </source>
</evidence>
<evidence type="ECO:0000256" key="1">
    <source>
        <dbReference type="ARBA" id="ARBA00001946"/>
    </source>
</evidence>
<dbReference type="PROSITE" id="PS00444">
    <property type="entry name" value="POLYPRENYL_SYNTHASE_2"/>
    <property type="match status" value="1"/>
</dbReference>
<keyword evidence="4" id="KW-0479">Metal-binding</keyword>
<keyword evidence="9" id="KW-1185">Reference proteome</keyword>
<dbReference type="Gene3D" id="1.10.600.10">
    <property type="entry name" value="Farnesyl Diphosphate Synthase"/>
    <property type="match status" value="1"/>
</dbReference>
<dbReference type="Proteomes" id="UP000315133">
    <property type="component" value="Unassembled WGS sequence"/>
</dbReference>
<evidence type="ECO:0000313" key="8">
    <source>
        <dbReference type="EMBL" id="TQM95308.1"/>
    </source>
</evidence>
<dbReference type="Pfam" id="PF00348">
    <property type="entry name" value="polyprenyl_synt"/>
    <property type="match status" value="1"/>
</dbReference>
<dbReference type="GO" id="GO:0046872">
    <property type="term" value="F:metal ion binding"/>
    <property type="evidence" value="ECO:0007669"/>
    <property type="project" value="UniProtKB-KW"/>
</dbReference>
<dbReference type="InterPro" id="IPR008949">
    <property type="entry name" value="Isoprenoid_synthase_dom_sf"/>
</dbReference>
<reference evidence="8 9" key="1">
    <citation type="submission" date="2019-06" db="EMBL/GenBank/DDBJ databases">
        <title>Sequencing the genomes of 1000 actinobacteria strains.</title>
        <authorList>
            <person name="Klenk H.-P."/>
        </authorList>
    </citation>
    <scope>NUCLEOTIDE SEQUENCE [LARGE SCALE GENOMIC DNA]</scope>
    <source>
        <strain evidence="8 9">DSM 12362</strain>
    </source>
</reference>
<keyword evidence="5" id="KW-0460">Magnesium</keyword>
<name>A0A543KJR1_9MICO</name>
<dbReference type="EMBL" id="VFPU01000001">
    <property type="protein sequence ID" value="TQM95308.1"/>
    <property type="molecule type" value="Genomic_DNA"/>
</dbReference>
<dbReference type="PANTHER" id="PTHR12001">
    <property type="entry name" value="GERANYLGERANYL PYROPHOSPHATE SYNTHASE"/>
    <property type="match status" value="1"/>
</dbReference>
<dbReference type="PROSITE" id="PS00723">
    <property type="entry name" value="POLYPRENYL_SYNTHASE_1"/>
    <property type="match status" value="1"/>
</dbReference>
<evidence type="ECO:0000313" key="9">
    <source>
        <dbReference type="Proteomes" id="UP000315133"/>
    </source>
</evidence>
<comment type="cofactor">
    <cofactor evidence="1">
        <name>Mg(2+)</name>
        <dbReference type="ChEBI" id="CHEBI:18420"/>
    </cofactor>
</comment>
<accession>A0A543KJR1</accession>
<protein>
    <submittedName>
        <fullName evidence="8">Geranylgeranyl diphosphate synthase type II</fullName>
    </submittedName>
</protein>
<proteinExistence type="inferred from homology"/>
<keyword evidence="3 6" id="KW-0808">Transferase</keyword>
<dbReference type="GO" id="GO:0008299">
    <property type="term" value="P:isoprenoid biosynthetic process"/>
    <property type="evidence" value="ECO:0007669"/>
    <property type="project" value="InterPro"/>
</dbReference>